<dbReference type="Pfam" id="PF00327">
    <property type="entry name" value="Ribosomal_L30"/>
    <property type="match status" value="1"/>
</dbReference>
<comment type="subunit">
    <text evidence="2">Part of the 50S ribosomal subunit.</text>
</comment>
<dbReference type="GO" id="GO:0003735">
    <property type="term" value="F:structural constituent of ribosome"/>
    <property type="evidence" value="ECO:0007669"/>
    <property type="project" value="InterPro"/>
</dbReference>
<dbReference type="KEGG" id="pabo:BCY86_06785"/>
<evidence type="ECO:0000313" key="8">
    <source>
        <dbReference type="Proteomes" id="UP000185544"/>
    </source>
</evidence>
<dbReference type="PIRSF" id="PIRSF002211">
    <property type="entry name" value="Ribosomal_L30_bac-type"/>
    <property type="match status" value="1"/>
</dbReference>
<evidence type="ECO:0000259" key="6">
    <source>
        <dbReference type="Pfam" id="PF00327"/>
    </source>
</evidence>
<dbReference type="InterPro" id="IPR005996">
    <property type="entry name" value="Ribosomal_uL30_bac-type"/>
</dbReference>
<evidence type="ECO:0000256" key="2">
    <source>
        <dbReference type="ARBA" id="ARBA00011838"/>
    </source>
</evidence>
<dbReference type="AlphaFoldDB" id="A0A1L6MY86"/>
<comment type="similarity">
    <text evidence="1">Belongs to the universal ribosomal protein uL30 family.</text>
</comment>
<dbReference type="GO" id="GO:0006412">
    <property type="term" value="P:translation"/>
    <property type="evidence" value="ECO:0007669"/>
    <property type="project" value="InterPro"/>
</dbReference>
<reference evidence="7 8" key="1">
    <citation type="submission" date="2016-08" db="EMBL/GenBank/DDBJ databases">
        <title>Identification and validation of antigenic proteins from Pajaroellobacter abortibovis using de-novo genome sequence assembly and reverse vaccinology.</title>
        <authorList>
            <person name="Welly B.T."/>
            <person name="Miller M.R."/>
            <person name="Stott J.L."/>
            <person name="Blanchard M.T."/>
            <person name="Islas-Trejo A.D."/>
            <person name="O'Rourke S.M."/>
            <person name="Young A.E."/>
            <person name="Medrano J.F."/>
            <person name="Van Eenennaam A.L."/>
        </authorList>
    </citation>
    <scope>NUCLEOTIDE SEQUENCE [LARGE SCALE GENOMIC DNA]</scope>
    <source>
        <strain evidence="7 8">BTF92-0548A/99-0131</strain>
    </source>
</reference>
<dbReference type="GO" id="GO:0022625">
    <property type="term" value="C:cytosolic large ribosomal subunit"/>
    <property type="evidence" value="ECO:0007669"/>
    <property type="project" value="TreeGrafter"/>
</dbReference>
<dbReference type="Gene3D" id="3.30.1390.20">
    <property type="entry name" value="Ribosomal protein L30, ferredoxin-like fold domain"/>
    <property type="match status" value="1"/>
</dbReference>
<keyword evidence="4" id="KW-0687">Ribonucleoprotein</keyword>
<dbReference type="InterPro" id="IPR036919">
    <property type="entry name" value="Ribo_uL30_ferredoxin-like_sf"/>
</dbReference>
<gene>
    <name evidence="7" type="ORF">BCY86_06785</name>
</gene>
<dbReference type="Proteomes" id="UP000185544">
    <property type="component" value="Chromosome"/>
</dbReference>
<dbReference type="STRING" id="1882918.BCY86_06785"/>
<organism evidence="7 8">
    <name type="scientific">Pajaroellobacter abortibovis</name>
    <dbReference type="NCBI Taxonomy" id="1882918"/>
    <lineage>
        <taxon>Bacteria</taxon>
        <taxon>Pseudomonadati</taxon>
        <taxon>Myxococcota</taxon>
        <taxon>Polyangia</taxon>
        <taxon>Polyangiales</taxon>
        <taxon>Polyangiaceae</taxon>
    </lineage>
</organism>
<accession>A0A1L6MY86</accession>
<evidence type="ECO:0000256" key="4">
    <source>
        <dbReference type="ARBA" id="ARBA00023274"/>
    </source>
</evidence>
<dbReference type="PANTHER" id="PTHR15892:SF2">
    <property type="entry name" value="LARGE RIBOSOMAL SUBUNIT PROTEIN UL30M"/>
    <property type="match status" value="1"/>
</dbReference>
<evidence type="ECO:0000313" key="7">
    <source>
        <dbReference type="EMBL" id="APS00417.1"/>
    </source>
</evidence>
<dbReference type="PANTHER" id="PTHR15892">
    <property type="entry name" value="MITOCHONDRIAL RIBOSOMAL PROTEIN L30"/>
    <property type="match status" value="1"/>
</dbReference>
<dbReference type="EMBL" id="CP016908">
    <property type="protein sequence ID" value="APS00417.1"/>
    <property type="molecule type" value="Genomic_DNA"/>
</dbReference>
<dbReference type="HAMAP" id="MF_01371_B">
    <property type="entry name" value="Ribosomal_uL30_B"/>
    <property type="match status" value="1"/>
</dbReference>
<evidence type="ECO:0000256" key="3">
    <source>
        <dbReference type="ARBA" id="ARBA00022980"/>
    </source>
</evidence>
<name>A0A1L6MY86_9BACT</name>
<feature type="domain" description="Large ribosomal subunit protein uL30-like ferredoxin-like fold" evidence="6">
    <location>
        <begin position="6"/>
        <end position="55"/>
    </location>
</feature>
<dbReference type="OrthoDB" id="9812790at2"/>
<evidence type="ECO:0000256" key="5">
    <source>
        <dbReference type="ARBA" id="ARBA00035492"/>
    </source>
</evidence>
<dbReference type="InterPro" id="IPR016082">
    <property type="entry name" value="Ribosomal_uL30_ferredoxin-like"/>
</dbReference>
<keyword evidence="8" id="KW-1185">Reference proteome</keyword>
<dbReference type="NCBIfam" id="TIGR01308">
    <property type="entry name" value="rpmD_bact"/>
    <property type="match status" value="1"/>
</dbReference>
<dbReference type="CDD" id="cd01658">
    <property type="entry name" value="Ribosomal_L30"/>
    <property type="match status" value="1"/>
</dbReference>
<evidence type="ECO:0000256" key="1">
    <source>
        <dbReference type="ARBA" id="ARBA00007594"/>
    </source>
</evidence>
<proteinExistence type="inferred from homology"/>
<protein>
    <recommendedName>
        <fullName evidence="5">50S ribosomal protein L30</fullName>
    </recommendedName>
</protein>
<dbReference type="SUPFAM" id="SSF55129">
    <property type="entry name" value="Ribosomal protein L30p/L7e"/>
    <property type="match status" value="1"/>
</dbReference>
<dbReference type="RefSeq" id="WP_075277083.1">
    <property type="nucleotide sequence ID" value="NZ_CP016908.1"/>
</dbReference>
<keyword evidence="3 7" id="KW-0689">Ribosomal protein</keyword>
<sequence length="62" mass="6894">MKPKLYVEQKRSVIGQPHHARLIVKGLGLKGLRSHVIVDNTPSFRGAIKKVLHLVTVEEVDG</sequence>